<accession>A0AAE3KTH2</accession>
<dbReference type="RefSeq" id="WP_255037838.1">
    <property type="nucleotide sequence ID" value="NZ_RJUF01000059.1"/>
</dbReference>
<name>A0AAE3KTH2_9BACT</name>
<proteinExistence type="predicted"/>
<sequence length="120" mass="14143">MTDEDILTILENVKQLLQDNQFLKVGDLTFNLKENRELVVIGWTNYIHFENLTKRQSLIELNEIKDLFRLMLNSSKYLADFVENKTIKYFLNYDDSGKCGIGICSEENGQIFWQAQLRED</sequence>
<reference evidence="1 2" key="1">
    <citation type="submission" date="2018-11" db="EMBL/GenBank/DDBJ databases">
        <title>Novel bacteria species description.</title>
        <authorList>
            <person name="Han J.-H."/>
        </authorList>
    </citation>
    <scope>NUCLEOTIDE SEQUENCE [LARGE SCALE GENOMIC DNA]</scope>
    <source>
        <strain evidence="1 2">KCTC23259</strain>
    </source>
</reference>
<comment type="caution">
    <text evidence="1">The sequence shown here is derived from an EMBL/GenBank/DDBJ whole genome shotgun (WGS) entry which is preliminary data.</text>
</comment>
<evidence type="ECO:0000313" key="2">
    <source>
        <dbReference type="Proteomes" id="UP001204144"/>
    </source>
</evidence>
<organism evidence="1 2">
    <name type="scientific">Lacihabitans soyangensis</name>
    <dbReference type="NCBI Taxonomy" id="869394"/>
    <lineage>
        <taxon>Bacteria</taxon>
        <taxon>Pseudomonadati</taxon>
        <taxon>Bacteroidota</taxon>
        <taxon>Cytophagia</taxon>
        <taxon>Cytophagales</taxon>
        <taxon>Leadbetterellaceae</taxon>
        <taxon>Lacihabitans</taxon>
    </lineage>
</organism>
<gene>
    <name evidence="1" type="ORF">EGI31_14070</name>
</gene>
<dbReference type="AlphaFoldDB" id="A0AAE3KTH2"/>
<keyword evidence="2" id="KW-1185">Reference proteome</keyword>
<dbReference type="EMBL" id="RJUF01000059">
    <property type="protein sequence ID" value="MCP9764078.1"/>
    <property type="molecule type" value="Genomic_DNA"/>
</dbReference>
<evidence type="ECO:0000313" key="1">
    <source>
        <dbReference type="EMBL" id="MCP9764078.1"/>
    </source>
</evidence>
<dbReference type="Proteomes" id="UP001204144">
    <property type="component" value="Unassembled WGS sequence"/>
</dbReference>
<protein>
    <submittedName>
        <fullName evidence="1">Uncharacterized protein</fullName>
    </submittedName>
</protein>